<accession>A0A4R3NB26</accession>
<gene>
    <name evidence="2" type="ORF">EDC34_101207</name>
</gene>
<dbReference type="AlphaFoldDB" id="A0A4R3NB26"/>
<protein>
    <submittedName>
        <fullName evidence="2">Uncharacterized protein</fullName>
    </submittedName>
</protein>
<dbReference type="RefSeq" id="WP_240311028.1">
    <property type="nucleotide sequence ID" value="NZ_MSZW01000035.1"/>
</dbReference>
<keyword evidence="1" id="KW-0472">Membrane</keyword>
<organism evidence="2 3">
    <name type="scientific">Thermomonas haemolytica</name>
    <dbReference type="NCBI Taxonomy" id="141949"/>
    <lineage>
        <taxon>Bacteria</taxon>
        <taxon>Pseudomonadati</taxon>
        <taxon>Pseudomonadota</taxon>
        <taxon>Gammaproteobacteria</taxon>
        <taxon>Lysobacterales</taxon>
        <taxon>Lysobacteraceae</taxon>
        <taxon>Thermomonas</taxon>
    </lineage>
</organism>
<proteinExistence type="predicted"/>
<evidence type="ECO:0000313" key="2">
    <source>
        <dbReference type="EMBL" id="TCT25881.1"/>
    </source>
</evidence>
<dbReference type="EMBL" id="SMAP01000001">
    <property type="protein sequence ID" value="TCT25881.1"/>
    <property type="molecule type" value="Genomic_DNA"/>
</dbReference>
<comment type="caution">
    <text evidence="2">The sequence shown here is derived from an EMBL/GenBank/DDBJ whole genome shotgun (WGS) entry which is preliminary data.</text>
</comment>
<reference evidence="2 3" key="1">
    <citation type="submission" date="2019-03" db="EMBL/GenBank/DDBJ databases">
        <title>Genomic Encyclopedia of Type Strains, Phase IV (KMG-IV): sequencing the most valuable type-strain genomes for metagenomic binning, comparative biology and taxonomic classification.</title>
        <authorList>
            <person name="Goeker M."/>
        </authorList>
    </citation>
    <scope>NUCLEOTIDE SEQUENCE [LARGE SCALE GENOMIC DNA]</scope>
    <source>
        <strain evidence="2 3">DSM 13605</strain>
    </source>
</reference>
<dbReference type="InterPro" id="IPR046494">
    <property type="entry name" value="DUF6587"/>
</dbReference>
<dbReference type="Pfam" id="PF20228">
    <property type="entry name" value="DUF6587"/>
    <property type="match status" value="1"/>
</dbReference>
<dbReference type="Proteomes" id="UP000295414">
    <property type="component" value="Unassembled WGS sequence"/>
</dbReference>
<sequence>MMIPLWLQYLLVALAVLVSVAVVMRKQFPNATRRLRIALALPLARAGRPAWMRALARRIAPSVQGGGKDCGGCDGCG</sequence>
<evidence type="ECO:0000313" key="3">
    <source>
        <dbReference type="Proteomes" id="UP000295414"/>
    </source>
</evidence>
<keyword evidence="1" id="KW-0812">Transmembrane</keyword>
<name>A0A4R3NB26_9GAMM</name>
<keyword evidence="1" id="KW-1133">Transmembrane helix</keyword>
<evidence type="ECO:0000256" key="1">
    <source>
        <dbReference type="SAM" id="Phobius"/>
    </source>
</evidence>
<keyword evidence="3" id="KW-1185">Reference proteome</keyword>
<feature type="transmembrane region" description="Helical" evidence="1">
    <location>
        <begin position="6"/>
        <end position="24"/>
    </location>
</feature>